<comment type="caution">
    <text evidence="1">The sequence shown here is derived from an EMBL/GenBank/DDBJ whole genome shotgun (WGS) entry which is preliminary data.</text>
</comment>
<organism evidence="1 2">
    <name type="scientific">Forsythia ovata</name>
    <dbReference type="NCBI Taxonomy" id="205694"/>
    <lineage>
        <taxon>Eukaryota</taxon>
        <taxon>Viridiplantae</taxon>
        <taxon>Streptophyta</taxon>
        <taxon>Embryophyta</taxon>
        <taxon>Tracheophyta</taxon>
        <taxon>Spermatophyta</taxon>
        <taxon>Magnoliopsida</taxon>
        <taxon>eudicotyledons</taxon>
        <taxon>Gunneridae</taxon>
        <taxon>Pentapetalae</taxon>
        <taxon>asterids</taxon>
        <taxon>lamiids</taxon>
        <taxon>Lamiales</taxon>
        <taxon>Oleaceae</taxon>
        <taxon>Forsythieae</taxon>
        <taxon>Forsythia</taxon>
    </lineage>
</organism>
<dbReference type="AlphaFoldDB" id="A0ABD1UB70"/>
<reference evidence="2" key="1">
    <citation type="submission" date="2024-07" db="EMBL/GenBank/DDBJ databases">
        <title>Two chromosome-level genome assemblies of Korean endemic species Abeliophyllum distichum and Forsythia ovata (Oleaceae).</title>
        <authorList>
            <person name="Jang H."/>
        </authorList>
    </citation>
    <scope>NUCLEOTIDE SEQUENCE [LARGE SCALE GENOMIC DNA]</scope>
</reference>
<proteinExistence type="predicted"/>
<accession>A0ABD1UB70</accession>
<evidence type="ECO:0000313" key="2">
    <source>
        <dbReference type="Proteomes" id="UP001604277"/>
    </source>
</evidence>
<protein>
    <submittedName>
        <fullName evidence="1">Uncharacterized protein</fullName>
    </submittedName>
</protein>
<evidence type="ECO:0000313" key="1">
    <source>
        <dbReference type="EMBL" id="KAL2522271.1"/>
    </source>
</evidence>
<name>A0ABD1UB70_9LAMI</name>
<keyword evidence="2" id="KW-1185">Reference proteome</keyword>
<dbReference type="Proteomes" id="UP001604277">
    <property type="component" value="Unassembled WGS sequence"/>
</dbReference>
<sequence length="114" mass="12939">MLCRKAILKKDLPCSLRNCVHTSTSGRFNGGPGKLEWRRREKVLTGAAIVIDLDTPKETCEKLHGKTFFTGKPIGGRTWDPGTNVFKQPWQMWRTRLQLLLILQLRTANSTTTT</sequence>
<gene>
    <name evidence="1" type="ORF">Fot_26194</name>
</gene>
<dbReference type="EMBL" id="JBFOLJ010000007">
    <property type="protein sequence ID" value="KAL2522271.1"/>
    <property type="molecule type" value="Genomic_DNA"/>
</dbReference>